<feature type="transmembrane region" description="Helical" evidence="5">
    <location>
        <begin position="306"/>
        <end position="323"/>
    </location>
</feature>
<accession>A0ABD5L2T4</accession>
<evidence type="ECO:0000256" key="3">
    <source>
        <dbReference type="ARBA" id="ARBA00022989"/>
    </source>
</evidence>
<feature type="transmembrane region" description="Helical" evidence="5">
    <location>
        <begin position="279"/>
        <end position="299"/>
    </location>
</feature>
<dbReference type="InterPro" id="IPR051328">
    <property type="entry name" value="T7SS_ABC-Transporter"/>
</dbReference>
<dbReference type="Proteomes" id="UP001418804">
    <property type="component" value="Unassembled WGS sequence"/>
</dbReference>
<reference evidence="7 8" key="1">
    <citation type="submission" date="2024-05" db="EMBL/GenBank/DDBJ databases">
        <title>The mechanism of isolation and screening of efficient mineral weathering bacteria priestia aryabhattai c4-10 with weathered biotite.</title>
        <authorList>
            <person name="Yang S."/>
        </authorList>
    </citation>
    <scope>NUCLEOTIDE SEQUENCE [LARGE SCALE GENOMIC DNA]</scope>
    <source>
        <strain evidence="7 8">C4-10</strain>
    </source>
</reference>
<dbReference type="Pfam" id="PF12698">
    <property type="entry name" value="ABC2_membrane_3"/>
    <property type="match status" value="1"/>
</dbReference>
<evidence type="ECO:0000313" key="7">
    <source>
        <dbReference type="EMBL" id="MEN3156496.1"/>
    </source>
</evidence>
<dbReference type="Gene3D" id="3.40.1710.10">
    <property type="entry name" value="abc type-2 transporter like domain"/>
    <property type="match status" value="1"/>
</dbReference>
<dbReference type="InterPro" id="IPR013525">
    <property type="entry name" value="ABC2_TM"/>
</dbReference>
<evidence type="ECO:0000256" key="2">
    <source>
        <dbReference type="ARBA" id="ARBA00022692"/>
    </source>
</evidence>
<dbReference type="PANTHER" id="PTHR43077">
    <property type="entry name" value="TRANSPORT PERMEASE YVFS-RELATED"/>
    <property type="match status" value="1"/>
</dbReference>
<comment type="caution">
    <text evidence="7">The sequence shown here is derived from an EMBL/GenBank/DDBJ whole genome shotgun (WGS) entry which is preliminary data.</text>
</comment>
<name>A0ABD5L2T4_PRIAR</name>
<protein>
    <submittedName>
        <fullName evidence="7">ABC transporter permease</fullName>
    </submittedName>
</protein>
<feature type="transmembrane region" description="Helical" evidence="5">
    <location>
        <begin position="362"/>
        <end position="382"/>
    </location>
</feature>
<evidence type="ECO:0000313" key="8">
    <source>
        <dbReference type="Proteomes" id="UP001418804"/>
    </source>
</evidence>
<evidence type="ECO:0000259" key="6">
    <source>
        <dbReference type="Pfam" id="PF12698"/>
    </source>
</evidence>
<evidence type="ECO:0000256" key="5">
    <source>
        <dbReference type="SAM" id="Phobius"/>
    </source>
</evidence>
<feature type="transmembrane region" description="Helical" evidence="5">
    <location>
        <begin position="12"/>
        <end position="34"/>
    </location>
</feature>
<sequence>MKTFKNFFKHRETYIGIATAFAFLLIFFCVWMTAYDGVTDRVDQLKVGLVNNDTQMGNNISKNLEKNLPFKVKAYNSLTSANGDMNKRNLDMVINIPANFSSSLKENNKTEIKYFINQANSSLTKQIMSGAAKDITQTINKGVYTYKQELILSNLSTGLSTSLPSEELAQKLSKNITNVLNSLTVDPVQSSVKKTNNTEGFAATMLPLLTVLASWVGAMIMSLNLNGVSMQLKKTHGKWPIFFTRQFINIGASIILAFVTLLFMYAFDIKLNTNLFQTWVFQTLVVFSFLCLTQMFVVIFGPAGMVFNIISLSLQLVTFGVIVPKTMLSNFYQTVGSYFPATYVADGYYTVIFGGTSLSHDMSILLLMSLVTVCIAIGKVAIQPGAKFESKPLPAEKNAMVH</sequence>
<evidence type="ECO:0000256" key="1">
    <source>
        <dbReference type="ARBA" id="ARBA00004141"/>
    </source>
</evidence>
<gene>
    <name evidence="7" type="ORF">ABDD91_27030</name>
</gene>
<keyword evidence="4 5" id="KW-0472">Membrane</keyword>
<reference evidence="7 8" key="2">
    <citation type="submission" date="2024-05" db="EMBL/GenBank/DDBJ databases">
        <authorList>
            <person name="Zheng X."/>
        </authorList>
    </citation>
    <scope>NUCLEOTIDE SEQUENCE [LARGE SCALE GENOMIC DNA]</scope>
    <source>
        <strain evidence="7 8">C4-10</strain>
    </source>
</reference>
<dbReference type="EMBL" id="JBDIVD010000003">
    <property type="protein sequence ID" value="MEN3156496.1"/>
    <property type="molecule type" value="Genomic_DNA"/>
</dbReference>
<feature type="domain" description="ABC-2 type transporter transmembrane" evidence="6">
    <location>
        <begin position="21"/>
        <end position="377"/>
    </location>
</feature>
<keyword evidence="3 5" id="KW-1133">Transmembrane helix</keyword>
<feature type="transmembrane region" description="Helical" evidence="5">
    <location>
        <begin position="201"/>
        <end position="226"/>
    </location>
</feature>
<evidence type="ECO:0000256" key="4">
    <source>
        <dbReference type="ARBA" id="ARBA00023136"/>
    </source>
</evidence>
<dbReference type="RefSeq" id="WP_345936410.1">
    <property type="nucleotide sequence ID" value="NZ_JBDIVD010000003.1"/>
</dbReference>
<dbReference type="GO" id="GO:0016020">
    <property type="term" value="C:membrane"/>
    <property type="evidence" value="ECO:0007669"/>
    <property type="project" value="UniProtKB-SubCell"/>
</dbReference>
<organism evidence="7 8">
    <name type="scientific">Priestia aryabhattai</name>
    <name type="common">Bacillus aryabhattai</name>
    <dbReference type="NCBI Taxonomy" id="412384"/>
    <lineage>
        <taxon>Bacteria</taxon>
        <taxon>Bacillati</taxon>
        <taxon>Bacillota</taxon>
        <taxon>Bacilli</taxon>
        <taxon>Bacillales</taxon>
        <taxon>Bacillaceae</taxon>
        <taxon>Priestia</taxon>
    </lineage>
</organism>
<proteinExistence type="predicted"/>
<comment type="subcellular location">
    <subcellularLocation>
        <location evidence="1">Membrane</location>
        <topology evidence="1">Multi-pass membrane protein</topology>
    </subcellularLocation>
</comment>
<dbReference type="AlphaFoldDB" id="A0ABD5L2T4"/>
<feature type="transmembrane region" description="Helical" evidence="5">
    <location>
        <begin position="247"/>
        <end position="267"/>
    </location>
</feature>
<keyword evidence="2 5" id="KW-0812">Transmembrane</keyword>
<dbReference type="PANTHER" id="PTHR43077:SF5">
    <property type="entry name" value="PHAGE INFECTION PROTEIN"/>
    <property type="match status" value="1"/>
</dbReference>